<evidence type="ECO:0000256" key="8">
    <source>
        <dbReference type="ARBA" id="ARBA00023128"/>
    </source>
</evidence>
<evidence type="ECO:0000313" key="10">
    <source>
        <dbReference type="EMBL" id="KAH9583192.1"/>
    </source>
</evidence>
<evidence type="ECO:0000256" key="9">
    <source>
        <dbReference type="ARBA" id="ARBA00023136"/>
    </source>
</evidence>
<dbReference type="GO" id="GO:0030150">
    <property type="term" value="P:protein import into mitochondrial matrix"/>
    <property type="evidence" value="ECO:0007669"/>
    <property type="project" value="InterPro"/>
</dbReference>
<dbReference type="KEGG" id="shx:MS3_00007680"/>
<dbReference type="GO" id="GO:0008320">
    <property type="term" value="F:protein transmembrane transporter activity"/>
    <property type="evidence" value="ECO:0007669"/>
    <property type="project" value="InterPro"/>
</dbReference>
<evidence type="ECO:0000256" key="6">
    <source>
        <dbReference type="ARBA" id="ARBA00022787"/>
    </source>
</evidence>
<organism evidence="11">
    <name type="scientific">Schistosoma haematobium</name>
    <name type="common">Blood fluke</name>
    <dbReference type="NCBI Taxonomy" id="6185"/>
    <lineage>
        <taxon>Eukaryota</taxon>
        <taxon>Metazoa</taxon>
        <taxon>Spiralia</taxon>
        <taxon>Lophotrochozoa</taxon>
        <taxon>Platyhelminthes</taxon>
        <taxon>Trematoda</taxon>
        <taxon>Digenea</taxon>
        <taxon>Strigeidida</taxon>
        <taxon>Schistosomatoidea</taxon>
        <taxon>Schistosomatidae</taxon>
        <taxon>Schistosoma</taxon>
    </lineage>
</organism>
<reference evidence="11" key="1">
    <citation type="journal article" date="2012" name="Nat. Genet.">
        <title>Whole-genome sequence of Schistosoma haematobium.</title>
        <authorList>
            <person name="Young N.D."/>
            <person name="Jex A.R."/>
            <person name="Li B."/>
            <person name="Liu S."/>
            <person name="Yang L."/>
            <person name="Xiong Z."/>
            <person name="Li Y."/>
            <person name="Cantacessi C."/>
            <person name="Hall R.S."/>
            <person name="Xu X."/>
            <person name="Chen F."/>
            <person name="Wu X."/>
            <person name="Zerlotini A."/>
            <person name="Oliveira G."/>
            <person name="Hofmann A."/>
            <person name="Zhang G."/>
            <person name="Fang X."/>
            <person name="Kang Y."/>
            <person name="Campbell B.E."/>
            <person name="Loukas A."/>
            <person name="Ranganathan S."/>
            <person name="Rollinson D."/>
            <person name="Rinaldi G."/>
            <person name="Brindley P.J."/>
            <person name="Yang H."/>
            <person name="Wang J."/>
            <person name="Wang J."/>
            <person name="Gasser R.B."/>
        </authorList>
    </citation>
    <scope>NUCLEOTIDE SEQUENCE [LARGE SCALE GENOMIC DNA]</scope>
</reference>
<keyword evidence="3" id="KW-0813">Transport</keyword>
<proteinExistence type="inferred from homology"/>
<name>A0A095C3B2_SCHHA</name>
<keyword evidence="8" id="KW-0496">Mitochondrion</keyword>
<protein>
    <submittedName>
        <fullName evidence="11">Mitochondrial import receptor subunit TOM40 1</fullName>
    </submittedName>
    <submittedName>
        <fullName evidence="10">Mitochondrial import receptor subunit TOM40B</fullName>
    </submittedName>
</protein>
<dbReference type="InterPro" id="IPR037930">
    <property type="entry name" value="Tom40"/>
</dbReference>
<keyword evidence="9" id="KW-0472">Membrane</keyword>
<dbReference type="AlphaFoldDB" id="A0A095C3B2"/>
<reference evidence="10" key="4">
    <citation type="journal article" date="2022" name="PLoS Pathog.">
        <title>Chromosome-level genome of Schistosoma haematobium underpins genome-wide explorations of molecular variation.</title>
        <authorList>
            <person name="Stroehlein A.J."/>
            <person name="Korhonen P.K."/>
            <person name="Lee V.V."/>
            <person name="Ralph S.A."/>
            <person name="Mentink-Kane M."/>
            <person name="You H."/>
            <person name="McManus D.P."/>
            <person name="Tchuente L.T."/>
            <person name="Stothard J.R."/>
            <person name="Kaur P."/>
            <person name="Dudchenko O."/>
            <person name="Aiden E.L."/>
            <person name="Yang B."/>
            <person name="Yang H."/>
            <person name="Emery A.M."/>
            <person name="Webster B.L."/>
            <person name="Brindley P.J."/>
            <person name="Rollinson D."/>
            <person name="Chang B.C.H."/>
            <person name="Gasser R.B."/>
            <person name="Young N.D."/>
        </authorList>
    </citation>
    <scope>NUCLEOTIDE SEQUENCE</scope>
</reference>
<evidence type="ECO:0000256" key="2">
    <source>
        <dbReference type="ARBA" id="ARBA00010510"/>
    </source>
</evidence>
<reference evidence="10" key="3">
    <citation type="submission" date="2021-06" db="EMBL/GenBank/DDBJ databases">
        <title>Chromosome-level genome assembly for S. haematobium.</title>
        <authorList>
            <person name="Stroehlein A.J."/>
        </authorList>
    </citation>
    <scope>NUCLEOTIDE SEQUENCE</scope>
</reference>
<keyword evidence="12" id="KW-1185">Reference proteome</keyword>
<accession>A0A095C3B2</accession>
<dbReference type="RefSeq" id="XP_051066543.1">
    <property type="nucleotide sequence ID" value="XM_051215996.1"/>
</dbReference>
<dbReference type="EMBL" id="AMPZ03000005">
    <property type="protein sequence ID" value="KAH9583192.1"/>
    <property type="molecule type" value="Genomic_DNA"/>
</dbReference>
<dbReference type="InterPro" id="IPR023614">
    <property type="entry name" value="Porin_dom_sf"/>
</dbReference>
<evidence type="ECO:0000256" key="1">
    <source>
        <dbReference type="ARBA" id="ARBA00004374"/>
    </source>
</evidence>
<comment type="similarity">
    <text evidence="2">Belongs to the Tom40 family.</text>
</comment>
<evidence type="ECO:0000256" key="7">
    <source>
        <dbReference type="ARBA" id="ARBA00022927"/>
    </source>
</evidence>
<evidence type="ECO:0000256" key="5">
    <source>
        <dbReference type="ARBA" id="ARBA00022692"/>
    </source>
</evidence>
<dbReference type="EMBL" id="KL250754">
    <property type="protein sequence ID" value="KGB36213.1"/>
    <property type="molecule type" value="Genomic_DNA"/>
</dbReference>
<keyword evidence="11" id="KW-0675">Receptor</keyword>
<keyword evidence="5" id="KW-0812">Transmembrane</keyword>
<keyword evidence="7" id="KW-0653">Protein transport</keyword>
<dbReference type="Gene3D" id="2.40.160.10">
    <property type="entry name" value="Porin"/>
    <property type="match status" value="1"/>
</dbReference>
<dbReference type="Pfam" id="PF01459">
    <property type="entry name" value="Porin_3"/>
    <property type="match status" value="1"/>
</dbReference>
<sequence length="318" mass="35485">MGNAVHASTPRDDVFAELETTQSQERPNVEGPGTVENIHNKAHDIFPVPFEGGRLVVNKGLSPNFQVNHSVSLNSDEQSGYRFGVTYVGHNKVSDTESYPVFMSELQPNGNMQAQIIHRMFPSVYVRYIAQLQRHRFGGQQACVEYRKPKVQASLTLINPDIGRGQCMAALDVMRQITKRLALGSAFFYQCSPQLPAGQDGVFSFGAKYTSSHWQGAATIRPWQSSFHSSFHVQVDDNLQLAAEFESNYQQQSNTTTLGYKYEIPKANVTFKAQMDSNWNIASSLEKKLTPFPFTFSLCAMCNQVKAKYSFGIGLMVG</sequence>
<keyword evidence="4" id="KW-1134">Transmembrane beta strand</keyword>
<evidence type="ECO:0000256" key="4">
    <source>
        <dbReference type="ARBA" id="ARBA00022452"/>
    </source>
</evidence>
<dbReference type="InterPro" id="IPR027246">
    <property type="entry name" value="Porin_Euk/Tom40"/>
</dbReference>
<dbReference type="STRING" id="6185.A0A095C3B2"/>
<reference evidence="10" key="2">
    <citation type="journal article" date="2019" name="Gigascience">
        <title>High-quality Schistosoma haematobium genome achieved by single-molecule and long-range sequencing.</title>
        <authorList>
            <person name="Stroehlein A.J."/>
            <person name="Korhonen P.K."/>
            <person name="Chong T.M."/>
            <person name="Lim Y.L."/>
            <person name="Chan K.G."/>
            <person name="Webster B."/>
            <person name="Rollinson D."/>
            <person name="Brindley P.J."/>
            <person name="Gasser R.B."/>
            <person name="Young N.D."/>
        </authorList>
    </citation>
    <scope>NUCLEOTIDE SEQUENCE</scope>
</reference>
<dbReference type="GeneID" id="24592026"/>
<evidence type="ECO:0000313" key="11">
    <source>
        <dbReference type="EMBL" id="KGB36213.1"/>
    </source>
</evidence>
<comment type="subcellular location">
    <subcellularLocation>
        <location evidence="1">Mitochondrion outer membrane</location>
        <topology evidence="1">Multi-pass membrane protein</topology>
    </subcellularLocation>
</comment>
<dbReference type="CDD" id="cd07305">
    <property type="entry name" value="Porin3_Tom40"/>
    <property type="match status" value="1"/>
</dbReference>
<evidence type="ECO:0000313" key="12">
    <source>
        <dbReference type="Proteomes" id="UP000471633"/>
    </source>
</evidence>
<dbReference type="CTD" id="84134"/>
<dbReference type="Proteomes" id="UP000471633">
    <property type="component" value="Unassembled WGS sequence"/>
</dbReference>
<evidence type="ECO:0000256" key="3">
    <source>
        <dbReference type="ARBA" id="ARBA00022448"/>
    </source>
</evidence>
<gene>
    <name evidence="10" type="primary">TOMM40L</name>
    <name evidence="10" type="ORF">MS3_00007680</name>
    <name evidence="11" type="ORF">MS3_04493</name>
</gene>
<dbReference type="PANTHER" id="PTHR10802">
    <property type="entry name" value="MITOCHONDRIAL IMPORT RECEPTOR SUBUNIT TOM40"/>
    <property type="match status" value="1"/>
</dbReference>
<dbReference type="GO" id="GO:0005741">
    <property type="term" value="C:mitochondrial outer membrane"/>
    <property type="evidence" value="ECO:0007669"/>
    <property type="project" value="UniProtKB-SubCell"/>
</dbReference>
<keyword evidence="6" id="KW-1000">Mitochondrion outer membrane</keyword>